<dbReference type="SUPFAM" id="SSF53850">
    <property type="entry name" value="Periplasmic binding protein-like II"/>
    <property type="match status" value="1"/>
</dbReference>
<dbReference type="SMART" id="SM00079">
    <property type="entry name" value="PBPe"/>
    <property type="match status" value="1"/>
</dbReference>
<evidence type="ECO:0000256" key="10">
    <source>
        <dbReference type="ARBA" id="ARBA00023303"/>
    </source>
</evidence>
<keyword evidence="7" id="KW-0675">Receptor</keyword>
<keyword evidence="4 11" id="KW-1133">Transmembrane helix</keyword>
<dbReference type="Pfam" id="PF10613">
    <property type="entry name" value="Lig_chan-Glu_bd"/>
    <property type="match status" value="1"/>
</dbReference>
<evidence type="ECO:0000256" key="7">
    <source>
        <dbReference type="ARBA" id="ARBA00023170"/>
    </source>
</evidence>
<comment type="caution">
    <text evidence="13">The sequence shown here is derived from an EMBL/GenBank/DDBJ whole genome shotgun (WGS) entry which is preliminary data.</text>
</comment>
<evidence type="ECO:0000256" key="11">
    <source>
        <dbReference type="SAM" id="Phobius"/>
    </source>
</evidence>
<dbReference type="Proteomes" id="UP000728185">
    <property type="component" value="Unassembled WGS sequence"/>
</dbReference>
<dbReference type="AlphaFoldDB" id="A0A8E0VGY7"/>
<evidence type="ECO:0000256" key="4">
    <source>
        <dbReference type="ARBA" id="ARBA00022989"/>
    </source>
</evidence>
<feature type="transmembrane region" description="Helical" evidence="11">
    <location>
        <begin position="536"/>
        <end position="558"/>
    </location>
</feature>
<feature type="non-terminal residue" evidence="13">
    <location>
        <position position="1"/>
    </location>
</feature>
<feature type="domain" description="Ionotropic glutamate receptor C-terminal" evidence="12">
    <location>
        <begin position="343"/>
        <end position="729"/>
    </location>
</feature>
<dbReference type="InterPro" id="IPR019594">
    <property type="entry name" value="Glu/Gly-bd"/>
</dbReference>
<organism evidence="13 14">
    <name type="scientific">Fasciolopsis buskii</name>
    <dbReference type="NCBI Taxonomy" id="27845"/>
    <lineage>
        <taxon>Eukaryota</taxon>
        <taxon>Metazoa</taxon>
        <taxon>Spiralia</taxon>
        <taxon>Lophotrochozoa</taxon>
        <taxon>Platyhelminthes</taxon>
        <taxon>Trematoda</taxon>
        <taxon>Digenea</taxon>
        <taxon>Plagiorchiida</taxon>
        <taxon>Echinostomata</taxon>
        <taxon>Echinostomatoidea</taxon>
        <taxon>Fasciolidae</taxon>
        <taxon>Fasciolopsis</taxon>
    </lineage>
</organism>
<gene>
    <name evidence="13" type="ORF">FBUS_02513</name>
</gene>
<dbReference type="GO" id="GO:0016020">
    <property type="term" value="C:membrane"/>
    <property type="evidence" value="ECO:0007669"/>
    <property type="project" value="UniProtKB-SubCell"/>
</dbReference>
<reference evidence="13" key="1">
    <citation type="submission" date="2019-05" db="EMBL/GenBank/DDBJ databases">
        <title>Annotation for the trematode Fasciolopsis buski.</title>
        <authorList>
            <person name="Choi Y.-J."/>
        </authorList>
    </citation>
    <scope>NUCLEOTIDE SEQUENCE</scope>
    <source>
        <strain evidence="13">HT</strain>
        <tissue evidence="13">Whole worm</tissue>
    </source>
</reference>
<dbReference type="Pfam" id="PF00060">
    <property type="entry name" value="Lig_chan"/>
    <property type="match status" value="1"/>
</dbReference>
<evidence type="ECO:0000256" key="2">
    <source>
        <dbReference type="ARBA" id="ARBA00022448"/>
    </source>
</evidence>
<keyword evidence="8" id="KW-0325">Glycoprotein</keyword>
<evidence type="ECO:0000256" key="1">
    <source>
        <dbReference type="ARBA" id="ARBA00004141"/>
    </source>
</evidence>
<name>A0A8E0VGY7_9TREM</name>
<sequence length="812" mass="91948">IVDLTFTLREKCDLHRIARSLELGFFSVETTGCVFTMDAGTPKVIFAPAIKFPRYAPITAMISFTGAIQPNVTNAILFMIGNQSRFDRVVHAPQKFEIGYLFNLSEPINPVYLETNLLKLWTQIQPKWFGILAKAPTIQSIISLFSSTTMKPVSQTPVILYDDGIQTDRCDVTCRSGGNLTRNCGIPGQTLSFSCIKLDTSIRNEADLVHVQLVLKDLWSNNETNKLDILYAYETVISAGLAMNVTIVREQWPQSKTLTSTGTGRYTSFMETVKQLPPRVSSIGAINFNGTTVNRNQTFRLYQCTVANGSVDANCLNTNTLLHLWEGKLVSSPLLSNIRKEHVLRALVIHEPPFCIKTEIGWTGFTVEVFETIARVLHLRYEYVEQPRLENLTNDPTLDWTGIISKIQSKVADIGLGPVMATDGRRKLIDFTIPYSETSGISIVVKKKKLHELPVMYFTELFTLNVWLTIIGFMIATSILFWFAFKVSPYSLHRQKHPLVEPPTTEMSFSQVVWLLLGAAVGQGESVDSWSLSGKFIAGGLILFTMFSTKIFVINMFARITDKVDTTESITVSSLISQSISQFTIRINSNEMVFFQMNHQAEDRLFNEWWQKFAAFTKWSATTSLWLYPMSEHYATAHNRMIEWGLTETHEQSVDLVRKGWVVLMETLMAEYYVGQTCDLQMMDAGFGGWNFGFLLPLNSPLTALFNEIIMSMWQEGQLKVLGEKWWVPVTESCTMKMENGLGLYEFHVTFVLFVVGIGLTLIFLVVECVVYFAGQRRMKSHVRLIEKCFPLQCLYLSLVLSNAIYAFNVIE</sequence>
<evidence type="ECO:0000256" key="3">
    <source>
        <dbReference type="ARBA" id="ARBA00022692"/>
    </source>
</evidence>
<protein>
    <recommendedName>
        <fullName evidence="12">Ionotropic glutamate receptor C-terminal domain-containing protein</fullName>
    </recommendedName>
</protein>
<keyword evidence="9" id="KW-1071">Ligand-gated ion channel</keyword>
<dbReference type="InterPro" id="IPR001320">
    <property type="entry name" value="Iontro_rcpt_C"/>
</dbReference>
<keyword evidence="2" id="KW-0813">Transport</keyword>
<dbReference type="Gene3D" id="1.10.287.70">
    <property type="match status" value="1"/>
</dbReference>
<dbReference type="OrthoDB" id="5984008at2759"/>
<dbReference type="Gene3D" id="3.40.190.10">
    <property type="entry name" value="Periplasmic binding protein-like II"/>
    <property type="match status" value="1"/>
</dbReference>
<dbReference type="PANTHER" id="PTHR18966">
    <property type="entry name" value="IONOTROPIC GLUTAMATE RECEPTOR"/>
    <property type="match status" value="1"/>
</dbReference>
<keyword evidence="10" id="KW-0407">Ion channel</keyword>
<proteinExistence type="predicted"/>
<keyword evidence="3 11" id="KW-0812">Transmembrane</keyword>
<keyword evidence="14" id="KW-1185">Reference proteome</keyword>
<evidence type="ECO:0000313" key="13">
    <source>
        <dbReference type="EMBL" id="KAA0193182.1"/>
    </source>
</evidence>
<dbReference type="GO" id="GO:0015276">
    <property type="term" value="F:ligand-gated monoatomic ion channel activity"/>
    <property type="evidence" value="ECO:0007669"/>
    <property type="project" value="InterPro"/>
</dbReference>
<keyword evidence="5" id="KW-0406">Ion transport</keyword>
<evidence type="ECO:0000259" key="12">
    <source>
        <dbReference type="SMART" id="SM00079"/>
    </source>
</evidence>
<feature type="transmembrane region" description="Helical" evidence="11">
    <location>
        <begin position="747"/>
        <end position="773"/>
    </location>
</feature>
<evidence type="ECO:0000256" key="6">
    <source>
        <dbReference type="ARBA" id="ARBA00023136"/>
    </source>
</evidence>
<dbReference type="EMBL" id="LUCM01005202">
    <property type="protein sequence ID" value="KAA0193182.1"/>
    <property type="molecule type" value="Genomic_DNA"/>
</dbReference>
<evidence type="ECO:0000256" key="8">
    <source>
        <dbReference type="ARBA" id="ARBA00023180"/>
    </source>
</evidence>
<dbReference type="InterPro" id="IPR015683">
    <property type="entry name" value="Ionotropic_Glu_rcpt"/>
</dbReference>
<keyword evidence="6 11" id="KW-0472">Membrane</keyword>
<feature type="transmembrane region" description="Helical" evidence="11">
    <location>
        <begin position="794"/>
        <end position="811"/>
    </location>
</feature>
<accession>A0A8E0VGY7</accession>
<evidence type="ECO:0000256" key="5">
    <source>
        <dbReference type="ARBA" id="ARBA00023065"/>
    </source>
</evidence>
<comment type="subcellular location">
    <subcellularLocation>
        <location evidence="1">Membrane</location>
        <topology evidence="1">Multi-pass membrane protein</topology>
    </subcellularLocation>
</comment>
<evidence type="ECO:0000313" key="14">
    <source>
        <dbReference type="Proteomes" id="UP000728185"/>
    </source>
</evidence>
<feature type="transmembrane region" description="Helical" evidence="11">
    <location>
        <begin position="464"/>
        <end position="485"/>
    </location>
</feature>
<evidence type="ECO:0000256" key="9">
    <source>
        <dbReference type="ARBA" id="ARBA00023286"/>
    </source>
</evidence>